<dbReference type="GO" id="GO:0045490">
    <property type="term" value="P:pectin catabolic process"/>
    <property type="evidence" value="ECO:0007669"/>
    <property type="project" value="TreeGrafter"/>
</dbReference>
<comment type="caution">
    <text evidence="13">The sequence shown here is derived from an EMBL/GenBank/DDBJ whole genome shotgun (WGS) entry which is preliminary data.</text>
</comment>
<dbReference type="Proteomes" id="UP000469558">
    <property type="component" value="Unassembled WGS sequence"/>
</dbReference>
<protein>
    <recommendedName>
        <fullName evidence="4">pectinesterase</fullName>
        <ecNumber evidence="4">3.1.1.11</ecNumber>
    </recommendedName>
</protein>
<dbReference type="InterPro" id="IPR011050">
    <property type="entry name" value="Pectin_lyase_fold/virulence"/>
</dbReference>
<keyword evidence="6 11" id="KW-0732">Signal</keyword>
<gene>
    <name evidence="13" type="primary">pme1_2</name>
    <name evidence="13" type="ORF">LSUE1_G003428</name>
</gene>
<feature type="region of interest" description="Disordered" evidence="10">
    <location>
        <begin position="288"/>
        <end position="313"/>
    </location>
</feature>
<dbReference type="FunFam" id="2.160.20.10:FF:000014">
    <property type="entry name" value="Pectinesterase"/>
    <property type="match status" value="1"/>
</dbReference>
<evidence type="ECO:0000256" key="7">
    <source>
        <dbReference type="ARBA" id="ARBA00022801"/>
    </source>
</evidence>
<keyword evidence="14" id="KW-1185">Reference proteome</keyword>
<evidence type="ECO:0000256" key="8">
    <source>
        <dbReference type="ARBA" id="ARBA00023085"/>
    </source>
</evidence>
<dbReference type="EC" id="3.1.1.11" evidence="4"/>
<evidence type="ECO:0000256" key="3">
    <source>
        <dbReference type="ARBA" id="ARBA00008891"/>
    </source>
</evidence>
<keyword evidence="7" id="KW-0378">Hydrolase</keyword>
<evidence type="ECO:0000256" key="5">
    <source>
        <dbReference type="ARBA" id="ARBA00022525"/>
    </source>
</evidence>
<keyword evidence="8" id="KW-0063">Aspartyl esterase</keyword>
<dbReference type="InterPro" id="IPR012334">
    <property type="entry name" value="Pectin_lyas_fold"/>
</dbReference>
<comment type="catalytic activity">
    <reaction evidence="9">
        <text>[(1-&gt;4)-alpha-D-galacturonosyl methyl ester](n) + n H2O = [(1-&gt;4)-alpha-D-galacturonosyl](n) + n methanol + n H(+)</text>
        <dbReference type="Rhea" id="RHEA:22380"/>
        <dbReference type="Rhea" id="RHEA-COMP:14570"/>
        <dbReference type="Rhea" id="RHEA-COMP:14573"/>
        <dbReference type="ChEBI" id="CHEBI:15377"/>
        <dbReference type="ChEBI" id="CHEBI:15378"/>
        <dbReference type="ChEBI" id="CHEBI:17790"/>
        <dbReference type="ChEBI" id="CHEBI:140522"/>
        <dbReference type="ChEBI" id="CHEBI:140523"/>
        <dbReference type="EC" id="3.1.1.11"/>
    </reaction>
</comment>
<reference evidence="13 14" key="1">
    <citation type="submission" date="2018-05" db="EMBL/GenBank/DDBJ databases">
        <title>Genome sequencing and assembly of the regulated plant pathogen Lachnellula willkommii and related sister species for the development of diagnostic species identification markers.</title>
        <authorList>
            <person name="Giroux E."/>
            <person name="Bilodeau G."/>
        </authorList>
    </citation>
    <scope>NUCLEOTIDE SEQUENCE [LARGE SCALE GENOMIC DNA]</scope>
    <source>
        <strain evidence="13 14">CBS 268.59</strain>
    </source>
</reference>
<name>A0A8T9CDB1_9HELO</name>
<evidence type="ECO:0000313" key="13">
    <source>
        <dbReference type="EMBL" id="TVY83246.1"/>
    </source>
</evidence>
<dbReference type="EMBL" id="QGMK01000213">
    <property type="protein sequence ID" value="TVY83246.1"/>
    <property type="molecule type" value="Genomic_DNA"/>
</dbReference>
<comment type="subcellular location">
    <subcellularLocation>
        <location evidence="1">Secreted</location>
    </subcellularLocation>
</comment>
<dbReference type="PANTHER" id="PTHR31321:SF127">
    <property type="entry name" value="PECTINESTERASE"/>
    <property type="match status" value="1"/>
</dbReference>
<dbReference type="InterPro" id="IPR000070">
    <property type="entry name" value="Pectinesterase_cat"/>
</dbReference>
<dbReference type="Gene3D" id="2.160.20.10">
    <property type="entry name" value="Single-stranded right-handed beta-helix, Pectin lyase-like"/>
    <property type="match status" value="1"/>
</dbReference>
<dbReference type="GO" id="GO:0005576">
    <property type="term" value="C:extracellular region"/>
    <property type="evidence" value="ECO:0007669"/>
    <property type="project" value="UniProtKB-SubCell"/>
</dbReference>
<evidence type="ECO:0000256" key="1">
    <source>
        <dbReference type="ARBA" id="ARBA00004613"/>
    </source>
</evidence>
<dbReference type="SUPFAM" id="SSF51126">
    <property type="entry name" value="Pectin lyase-like"/>
    <property type="match status" value="1"/>
</dbReference>
<feature type="domain" description="Pectinesterase catalytic" evidence="12">
    <location>
        <begin position="45"/>
        <end position="310"/>
    </location>
</feature>
<organism evidence="13 14">
    <name type="scientific">Lachnellula suecica</name>
    <dbReference type="NCBI Taxonomy" id="602035"/>
    <lineage>
        <taxon>Eukaryota</taxon>
        <taxon>Fungi</taxon>
        <taxon>Dikarya</taxon>
        <taxon>Ascomycota</taxon>
        <taxon>Pezizomycotina</taxon>
        <taxon>Leotiomycetes</taxon>
        <taxon>Helotiales</taxon>
        <taxon>Lachnaceae</taxon>
        <taxon>Lachnellula</taxon>
    </lineage>
</organism>
<dbReference type="AlphaFoldDB" id="A0A8T9CDB1"/>
<evidence type="ECO:0000256" key="10">
    <source>
        <dbReference type="SAM" id="MobiDB-lite"/>
    </source>
</evidence>
<evidence type="ECO:0000256" key="9">
    <source>
        <dbReference type="ARBA" id="ARBA00047928"/>
    </source>
</evidence>
<sequence>MRLSLAFACLFGYTIASPLVRTRQATSQTSPPDGAVVVDGSSSPQAGSFPTVQQGVDALSNSSTTAQVLFIFPGTYEEQVYIPALQSSLTIQGHTIDSSSYEKNEVTISYNLARTTVANNDVTATVRQWNNNTKFYNVNIKNTFSPHPSTNGQNLAISAQTGNQGYYGVQFWGYQDTVLANEGNQLYAKCLIVGAVDLIFGQDATAWFENVDIRVNGNGFITASGRDSADNPSWYVINNSDVAAIDSSIPAGDSSLGRPWKAFARVVVQNTFLGDVIKAAGWDAWSSASDGNTPNSTLAEFGNTGPGSEGTRASFSKKLDEAVSFESILGSEYKSEWYVDSAYL</sequence>
<dbReference type="OrthoDB" id="1546079at2759"/>
<dbReference type="PANTHER" id="PTHR31321">
    <property type="entry name" value="ACYL-COA THIOESTER HYDROLASE YBHC-RELATED"/>
    <property type="match status" value="1"/>
</dbReference>
<keyword evidence="5" id="KW-0964">Secreted</keyword>
<dbReference type="Pfam" id="PF01095">
    <property type="entry name" value="Pectinesterase"/>
    <property type="match status" value="1"/>
</dbReference>
<proteinExistence type="inferred from homology"/>
<evidence type="ECO:0000313" key="14">
    <source>
        <dbReference type="Proteomes" id="UP000469558"/>
    </source>
</evidence>
<feature type="chain" id="PRO_5035756739" description="pectinesterase" evidence="11">
    <location>
        <begin position="17"/>
        <end position="344"/>
    </location>
</feature>
<evidence type="ECO:0000259" key="12">
    <source>
        <dbReference type="Pfam" id="PF01095"/>
    </source>
</evidence>
<dbReference type="GO" id="GO:0030599">
    <property type="term" value="F:pectinesterase activity"/>
    <property type="evidence" value="ECO:0007669"/>
    <property type="project" value="UniProtKB-EC"/>
</dbReference>
<evidence type="ECO:0000256" key="2">
    <source>
        <dbReference type="ARBA" id="ARBA00005184"/>
    </source>
</evidence>
<comment type="similarity">
    <text evidence="3">Belongs to the pectinesterase family.</text>
</comment>
<feature type="region of interest" description="Disordered" evidence="10">
    <location>
        <begin position="22"/>
        <end position="42"/>
    </location>
</feature>
<evidence type="ECO:0000256" key="4">
    <source>
        <dbReference type="ARBA" id="ARBA00013229"/>
    </source>
</evidence>
<dbReference type="GO" id="GO:0042545">
    <property type="term" value="P:cell wall modification"/>
    <property type="evidence" value="ECO:0007669"/>
    <property type="project" value="InterPro"/>
</dbReference>
<accession>A0A8T9CDB1</accession>
<evidence type="ECO:0000256" key="6">
    <source>
        <dbReference type="ARBA" id="ARBA00022729"/>
    </source>
</evidence>
<comment type="pathway">
    <text evidence="2">Glycan metabolism; pectin degradation; 2-dehydro-3-deoxy-D-gluconate from pectin: step 1/5.</text>
</comment>
<feature type="signal peptide" evidence="11">
    <location>
        <begin position="1"/>
        <end position="16"/>
    </location>
</feature>
<evidence type="ECO:0000256" key="11">
    <source>
        <dbReference type="SAM" id="SignalP"/>
    </source>
</evidence>